<reference evidence="9 10" key="1">
    <citation type="submission" date="2024-03" db="EMBL/GenBank/DDBJ databases">
        <authorList>
            <person name="Brejova B."/>
        </authorList>
    </citation>
    <scope>NUCLEOTIDE SEQUENCE [LARGE SCALE GENOMIC DNA]</scope>
    <source>
        <strain evidence="9 10">CBS 14171</strain>
    </source>
</reference>
<sequence>MSGLPVQVKNFLAEIDKSTSGIGPLTHFEKQTGLPRSYAVLGFVAVYFILIFLNFGGIGQLLSNIAGFLVPGYYSILALQTPDAKDDTEILTYWVVFAFLNVIEFWSKAILYWIPFYYLFKTIFLLYIGVPVTGGAQTIYKTVIKPITDQYVRPIDAKIGTTLGGYTSSSSGQNRFADRLHDSAEGVSTSVHI</sequence>
<evidence type="ECO:0000256" key="4">
    <source>
        <dbReference type="ARBA" id="ARBA00022692"/>
    </source>
</evidence>
<evidence type="ECO:0000256" key="3">
    <source>
        <dbReference type="ARBA" id="ARBA00019184"/>
    </source>
</evidence>
<gene>
    <name evidence="9" type="ORF">LODBEIA_P35190</name>
</gene>
<evidence type="ECO:0000256" key="5">
    <source>
        <dbReference type="ARBA" id="ARBA00022989"/>
    </source>
</evidence>
<organism evidence="9 10">
    <name type="scientific">Lodderomyces beijingensis</name>
    <dbReference type="NCBI Taxonomy" id="1775926"/>
    <lineage>
        <taxon>Eukaryota</taxon>
        <taxon>Fungi</taxon>
        <taxon>Dikarya</taxon>
        <taxon>Ascomycota</taxon>
        <taxon>Saccharomycotina</taxon>
        <taxon>Pichiomycetes</taxon>
        <taxon>Debaryomycetaceae</taxon>
        <taxon>Candida/Lodderomyces clade</taxon>
        <taxon>Lodderomyces</taxon>
    </lineage>
</organism>
<evidence type="ECO:0000256" key="7">
    <source>
        <dbReference type="ARBA" id="ARBA00045873"/>
    </source>
</evidence>
<evidence type="ECO:0000256" key="1">
    <source>
        <dbReference type="ARBA" id="ARBA00004141"/>
    </source>
</evidence>
<dbReference type="RefSeq" id="XP_066830457.1">
    <property type="nucleotide sequence ID" value="XM_066973638.1"/>
</dbReference>
<comment type="subcellular location">
    <subcellularLocation>
        <location evidence="1 8">Membrane</location>
        <topology evidence="1 8">Multi-pass membrane protein</topology>
    </subcellularLocation>
</comment>
<dbReference type="GeneID" id="92208715"/>
<keyword evidence="6 8" id="KW-0472">Membrane</keyword>
<accession>A0ABP0ZMB3</accession>
<evidence type="ECO:0000256" key="8">
    <source>
        <dbReference type="RuleBase" id="RU362006"/>
    </source>
</evidence>
<proteinExistence type="inferred from homology"/>
<comment type="similarity">
    <text evidence="2 8">Belongs to the DP1 family.</text>
</comment>
<evidence type="ECO:0000256" key="6">
    <source>
        <dbReference type="ARBA" id="ARBA00023136"/>
    </source>
</evidence>
<evidence type="ECO:0000256" key="2">
    <source>
        <dbReference type="ARBA" id="ARBA00008573"/>
    </source>
</evidence>
<name>A0ABP0ZMB3_9ASCO</name>
<dbReference type="Proteomes" id="UP001497383">
    <property type="component" value="Chromosome 4"/>
</dbReference>
<dbReference type="InterPro" id="IPR004345">
    <property type="entry name" value="TB2_DP1_HVA22"/>
</dbReference>
<comment type="function">
    <text evidence="7">Required to generate and maintain the structure of the tubular endoplasmic reticulum network and the vacuole. Induces high curvature in membranes and causes membrane tubule formation. Involved in membrane/vesicle trafficking.</text>
</comment>
<dbReference type="PANTHER" id="PTHR12300">
    <property type="entry name" value="HVA22-LIKE PROTEINS"/>
    <property type="match status" value="1"/>
</dbReference>
<dbReference type="EMBL" id="OZ022408">
    <property type="protein sequence ID" value="CAK9439359.1"/>
    <property type="molecule type" value="Genomic_DNA"/>
</dbReference>
<feature type="transmembrane region" description="Helical" evidence="8">
    <location>
        <begin position="120"/>
        <end position="140"/>
    </location>
</feature>
<dbReference type="PANTHER" id="PTHR12300:SF161">
    <property type="entry name" value="RECEPTOR EXPRESSION-ENHANCING PROTEIN"/>
    <property type="match status" value="1"/>
</dbReference>
<protein>
    <recommendedName>
        <fullName evidence="3 8">Protein YOP1</fullName>
    </recommendedName>
</protein>
<dbReference type="Pfam" id="PF03134">
    <property type="entry name" value="TB2_DP1_HVA22"/>
    <property type="match status" value="1"/>
</dbReference>
<keyword evidence="4 8" id="KW-0812">Transmembrane</keyword>
<evidence type="ECO:0000313" key="10">
    <source>
        <dbReference type="Proteomes" id="UP001497383"/>
    </source>
</evidence>
<feature type="transmembrane region" description="Helical" evidence="8">
    <location>
        <begin position="38"/>
        <end position="55"/>
    </location>
</feature>
<comment type="caution">
    <text evidence="8">Lacks conserved residue(s) required for the propagation of feature annotation.</text>
</comment>
<evidence type="ECO:0000313" key="9">
    <source>
        <dbReference type="EMBL" id="CAK9439359.1"/>
    </source>
</evidence>
<keyword evidence="5 8" id="KW-1133">Transmembrane helix</keyword>
<keyword evidence="10" id="KW-1185">Reference proteome</keyword>